<organism evidence="2 3">
    <name type="scientific">Hymenobacter lapidiphilus</name>
    <dbReference type="NCBI Taxonomy" id="2608003"/>
    <lineage>
        <taxon>Bacteria</taxon>
        <taxon>Pseudomonadati</taxon>
        <taxon>Bacteroidota</taxon>
        <taxon>Cytophagia</taxon>
        <taxon>Cytophagales</taxon>
        <taxon>Hymenobacteraceae</taxon>
        <taxon>Hymenobacter</taxon>
    </lineage>
</organism>
<dbReference type="RefSeq" id="WP_176908390.1">
    <property type="nucleotide sequence ID" value="NZ_JABKAU010000014.1"/>
</dbReference>
<dbReference type="Proteomes" id="UP000565521">
    <property type="component" value="Unassembled WGS sequence"/>
</dbReference>
<proteinExistence type="predicted"/>
<accession>A0A7Y7U588</accession>
<feature type="domain" description="DUF4435" evidence="1">
    <location>
        <begin position="21"/>
        <end position="204"/>
    </location>
</feature>
<dbReference type="InterPro" id="IPR029492">
    <property type="entry name" value="DUF4435"/>
</dbReference>
<dbReference type="EMBL" id="JABKAU010000014">
    <property type="protein sequence ID" value="NVO31486.1"/>
    <property type="molecule type" value="Genomic_DNA"/>
</dbReference>
<evidence type="ECO:0000313" key="2">
    <source>
        <dbReference type="EMBL" id="NVO31486.1"/>
    </source>
</evidence>
<gene>
    <name evidence="2" type="ORF">HW554_09725</name>
</gene>
<comment type="caution">
    <text evidence="2">The sequence shown here is derived from an EMBL/GenBank/DDBJ whole genome shotgun (WGS) entry which is preliminary data.</text>
</comment>
<evidence type="ECO:0000313" key="3">
    <source>
        <dbReference type="Proteomes" id="UP000565521"/>
    </source>
</evidence>
<evidence type="ECO:0000259" key="1">
    <source>
        <dbReference type="Pfam" id="PF14491"/>
    </source>
</evidence>
<protein>
    <submittedName>
        <fullName evidence="2">DUF4435 domain-containing protein</fullName>
    </submittedName>
</protein>
<dbReference type="Pfam" id="PF14491">
    <property type="entry name" value="DUF4435"/>
    <property type="match status" value="1"/>
</dbReference>
<dbReference type="AlphaFoldDB" id="A0A7Y7U588"/>
<name>A0A7Y7U588_9BACT</name>
<keyword evidence="3" id="KW-1185">Reference proteome</keyword>
<sequence length="284" mass="33661">MLRYKSSIIPTISLFFKSQNDVDIFIEDSNNEEFYKTLFHRLLNNKRIRKIISCKCKTELIKACENDQIDRKRKRIYVTDGDLDLIFDNNRKDLKHLHVLKRYCIENYLLDEEGIIETLYDNIILKKEDIKTQLLFENWLKSITNPLLELFFHYSITHEHKMGIKTVSTTVGSLCKQYRGITVLDNQKIEDKIREIREEIINTIGDDAYNESIYAKRQKWPPNIMSLITIVSAKDYILPLLTFRFKKIKGKETYNLKWESLRIRLAKTCNLNSLDDLKALILSV</sequence>
<reference evidence="2 3" key="1">
    <citation type="submission" date="2020-05" db="EMBL/GenBank/DDBJ databases">
        <title>Hymenobacter terrestris sp. nov. and Hymenobacter lapidiphilus sp. nov., isolated from regoliths in Antarctica.</title>
        <authorList>
            <person name="Sedlacek I."/>
            <person name="Pantucek R."/>
            <person name="Zeman M."/>
            <person name="Holochova P."/>
            <person name="Kralova S."/>
            <person name="Stankova E."/>
            <person name="Sedo O."/>
            <person name="Micenkova L."/>
            <person name="Svec P."/>
            <person name="Gupta V."/>
            <person name="Sood U."/>
            <person name="Korpole U.S."/>
            <person name="Lal R."/>
        </authorList>
    </citation>
    <scope>NUCLEOTIDE SEQUENCE [LARGE SCALE GENOMIC DNA]</scope>
    <source>
        <strain evidence="2 3">P5342</strain>
    </source>
</reference>